<organism evidence="1 2">
    <name type="scientific">Xanthomonas oryzae</name>
    <dbReference type="NCBI Taxonomy" id="347"/>
    <lineage>
        <taxon>Bacteria</taxon>
        <taxon>Pseudomonadati</taxon>
        <taxon>Pseudomonadota</taxon>
        <taxon>Gammaproteobacteria</taxon>
        <taxon>Lysobacterales</taxon>
        <taxon>Lysobacteraceae</taxon>
        <taxon>Xanthomonas</taxon>
    </lineage>
</organism>
<reference evidence="1 2" key="1">
    <citation type="submission" date="2015-07" db="EMBL/GenBank/DDBJ databases">
        <authorList>
            <consortium name="Consortium for Microbial Forensics and Genomics (microFORGE)"/>
            <person name="Knight B.M."/>
            <person name="Roberts D.P."/>
            <person name="Lin D."/>
            <person name="Hari K."/>
            <person name="Fletcher J."/>
            <person name="Melcher U."/>
            <person name="Blagden T."/>
            <person name="Winegar R.A."/>
        </authorList>
    </citation>
    <scope>NUCLEOTIDE SEQUENCE [LARGE SCALE GENOMIC DNA]</scope>
    <source>
        <strain evidence="1 2">X11-5A</strain>
    </source>
</reference>
<sequence>MSATQPVGAMLSRSPSGWIRWRIPALWLGWGAVYVAGSPMRDGVSQQLDILRWLAPAFMRVLTLRLAWASRLWAQVCDAGDAREIVQQGRSQRVYLAELRRVDVAGLVPPLWMAPKFRGERADVVFLPARGLEHHQLANTLSPRASARRAVEKGTP</sequence>
<comment type="caution">
    <text evidence="1">The sequence shown here is derived from an EMBL/GenBank/DDBJ whole genome shotgun (WGS) entry which is preliminary data.</text>
</comment>
<dbReference type="AlphaFoldDB" id="A0AAP1EZ49"/>
<name>A0AAP1EZ49_9XANT</name>
<dbReference type="EMBL" id="LHUJ01000166">
    <property type="protein sequence ID" value="KOR45166.1"/>
    <property type="molecule type" value="Genomic_DNA"/>
</dbReference>
<proteinExistence type="predicted"/>
<accession>A0AAP1EZ49</accession>
<gene>
    <name evidence="1" type="ORF">ADT25_09370</name>
</gene>
<reference evidence="1 2" key="2">
    <citation type="submission" date="2015-09" db="EMBL/GenBank/DDBJ databases">
        <title>Draft genome sequence of Xanthomonas oryzae pv. USA str. X11-5A.</title>
        <authorList>
            <person name="Knight B.M."/>
            <person name="Roberts D.P."/>
            <person name="Lin D."/>
            <person name="Hari K."/>
            <person name="Fletcher J."/>
            <person name="Melcher U."/>
            <person name="Blagden T."/>
            <person name="Winegar R.A."/>
        </authorList>
    </citation>
    <scope>NUCLEOTIDE SEQUENCE [LARGE SCALE GENOMIC DNA]</scope>
    <source>
        <strain evidence="1 2">X11-5A</strain>
    </source>
</reference>
<evidence type="ECO:0000313" key="1">
    <source>
        <dbReference type="EMBL" id="KOR45166.1"/>
    </source>
</evidence>
<evidence type="ECO:0000313" key="2">
    <source>
        <dbReference type="Proteomes" id="UP000036790"/>
    </source>
</evidence>
<dbReference type="RefSeq" id="WP_019301349.1">
    <property type="nucleotide sequence ID" value="NZ_CP036251.1"/>
</dbReference>
<protein>
    <submittedName>
        <fullName evidence="1">Uncharacterized protein</fullName>
    </submittedName>
</protein>
<dbReference type="Proteomes" id="UP000036790">
    <property type="component" value="Unassembled WGS sequence"/>
</dbReference>